<evidence type="ECO:0000313" key="2">
    <source>
        <dbReference type="WBParaSite" id="maker-unitig_37040-snap-gene-0.1-mRNA-1"/>
    </source>
</evidence>
<accession>A0A1I8FKT5</accession>
<keyword evidence="1" id="KW-1185">Reference proteome</keyword>
<evidence type="ECO:0000313" key="1">
    <source>
        <dbReference type="Proteomes" id="UP000095280"/>
    </source>
</evidence>
<proteinExistence type="predicted"/>
<reference evidence="2" key="1">
    <citation type="submission" date="2016-11" db="UniProtKB">
        <authorList>
            <consortium name="WormBaseParasite"/>
        </authorList>
    </citation>
    <scope>IDENTIFICATION</scope>
</reference>
<name>A0A1I8FKT5_9PLAT</name>
<dbReference type="Proteomes" id="UP000095280">
    <property type="component" value="Unplaced"/>
</dbReference>
<dbReference type="AlphaFoldDB" id="A0A1I8FKT5"/>
<sequence length="183" mass="20028">MKMIGSERAWERICRVWPSSATCVLGTWLLASVDCDSSIRESGGLSRACFSSKQQQKATAEASATAHIMTRSGVMDAGFVLKPRQNLQDPLRGHGVDFIDQLNYQFTGGLMTIFIVIIGLRQYFGEPGAAEGTKAGNSKDNRAHSAALAHCQAKRQSREWGEQVEEKNQFAKLVLKFCGSARG</sequence>
<dbReference type="WBParaSite" id="maker-unitig_37040-snap-gene-0.1-mRNA-1">
    <property type="protein sequence ID" value="maker-unitig_37040-snap-gene-0.1-mRNA-1"/>
    <property type="gene ID" value="maker-unitig_37040-snap-gene-0.1"/>
</dbReference>
<protein>
    <submittedName>
        <fullName evidence="2">RIC3 domain-containing protein</fullName>
    </submittedName>
</protein>
<organism evidence="1 2">
    <name type="scientific">Macrostomum lignano</name>
    <dbReference type="NCBI Taxonomy" id="282301"/>
    <lineage>
        <taxon>Eukaryota</taxon>
        <taxon>Metazoa</taxon>
        <taxon>Spiralia</taxon>
        <taxon>Lophotrochozoa</taxon>
        <taxon>Platyhelminthes</taxon>
        <taxon>Rhabditophora</taxon>
        <taxon>Macrostomorpha</taxon>
        <taxon>Macrostomida</taxon>
        <taxon>Macrostomidae</taxon>
        <taxon>Macrostomum</taxon>
    </lineage>
</organism>